<feature type="domain" description="HTH tetR-type" evidence="6">
    <location>
        <begin position="20"/>
        <end position="80"/>
    </location>
</feature>
<keyword evidence="3 5" id="KW-0238">DNA-binding</keyword>
<dbReference type="InterPro" id="IPR009057">
    <property type="entry name" value="Homeodomain-like_sf"/>
</dbReference>
<dbReference type="InterPro" id="IPR003012">
    <property type="entry name" value="Tet_transcr_reg_TetR"/>
</dbReference>
<evidence type="ECO:0000256" key="2">
    <source>
        <dbReference type="ARBA" id="ARBA00023015"/>
    </source>
</evidence>
<dbReference type="InterPro" id="IPR036271">
    <property type="entry name" value="Tet_transcr_reg_TetR-rel_C_sf"/>
</dbReference>
<name>A0A852UT44_9ACTN</name>
<reference evidence="7 8" key="1">
    <citation type="submission" date="2020-07" db="EMBL/GenBank/DDBJ databases">
        <title>Sequencing the genomes of 1000 actinobacteria strains.</title>
        <authorList>
            <person name="Klenk H.-P."/>
        </authorList>
    </citation>
    <scope>NUCLEOTIDE SEQUENCE [LARGE SCALE GENOMIC DNA]</scope>
    <source>
        <strain evidence="7 8">DSM 45763</strain>
    </source>
</reference>
<comment type="caution">
    <text evidence="7">The sequence shown here is derived from an EMBL/GenBank/DDBJ whole genome shotgun (WGS) entry which is preliminary data.</text>
</comment>
<dbReference type="GO" id="GO:0003700">
    <property type="term" value="F:DNA-binding transcription factor activity"/>
    <property type="evidence" value="ECO:0007669"/>
    <property type="project" value="TreeGrafter"/>
</dbReference>
<dbReference type="SUPFAM" id="SSF46689">
    <property type="entry name" value="Homeodomain-like"/>
    <property type="match status" value="1"/>
</dbReference>
<dbReference type="GO" id="GO:0000976">
    <property type="term" value="F:transcription cis-regulatory region binding"/>
    <property type="evidence" value="ECO:0007669"/>
    <property type="project" value="TreeGrafter"/>
</dbReference>
<protein>
    <submittedName>
        <fullName evidence="7">AcrR family transcriptional regulator</fullName>
    </submittedName>
</protein>
<dbReference type="RefSeq" id="WP_179819035.1">
    <property type="nucleotide sequence ID" value="NZ_JACCCO010000001.1"/>
</dbReference>
<dbReference type="PANTHER" id="PTHR30055:SF151">
    <property type="entry name" value="TRANSCRIPTIONAL REGULATORY PROTEIN"/>
    <property type="match status" value="1"/>
</dbReference>
<dbReference type="Pfam" id="PF00440">
    <property type="entry name" value="TetR_N"/>
    <property type="match status" value="1"/>
</dbReference>
<dbReference type="EMBL" id="JACCCO010000001">
    <property type="protein sequence ID" value="NYF39369.1"/>
    <property type="molecule type" value="Genomic_DNA"/>
</dbReference>
<dbReference type="SUPFAM" id="SSF48498">
    <property type="entry name" value="Tetracyclin repressor-like, C-terminal domain"/>
    <property type="match status" value="1"/>
</dbReference>
<dbReference type="InterPro" id="IPR001647">
    <property type="entry name" value="HTH_TetR"/>
</dbReference>
<dbReference type="InterPro" id="IPR023772">
    <property type="entry name" value="DNA-bd_HTH_TetR-type_CS"/>
</dbReference>
<sequence length="242" mass="25942">MNQPFSSVWTREPRPARSATLSRAQIVRAAIELLDAEGLDALSMRRLGAKLGSGATSIYWHVANKDELLELAVDEVYGRITLPGEDTAWREAVSAFAHSMRAVLLEHPWAAVLLGSRPSLGPNAVALVDGLMKVGRRAGFAGMAVDHAWSTLLAFVLGATTPEIAWRAALGSTRVSDTELMKATHSVAEDAVRDHPDLAAHYAQYKDMDVEAGRAAAFDFGLTCVLDGLQARLDRGDAPPSG</sequence>
<proteinExistence type="predicted"/>
<keyword evidence="2" id="KW-0805">Transcription regulation</keyword>
<dbReference type="PROSITE" id="PS01081">
    <property type="entry name" value="HTH_TETR_1"/>
    <property type="match status" value="1"/>
</dbReference>
<feature type="DNA-binding region" description="H-T-H motif" evidence="5">
    <location>
        <begin position="43"/>
        <end position="62"/>
    </location>
</feature>
<evidence type="ECO:0000313" key="7">
    <source>
        <dbReference type="EMBL" id="NYF39369.1"/>
    </source>
</evidence>
<dbReference type="PRINTS" id="PR00400">
    <property type="entry name" value="TETREPRESSOR"/>
</dbReference>
<keyword evidence="1" id="KW-0678">Repressor</keyword>
<dbReference type="Pfam" id="PF02909">
    <property type="entry name" value="TetR_C_1"/>
    <property type="match status" value="1"/>
</dbReference>
<evidence type="ECO:0000259" key="6">
    <source>
        <dbReference type="PROSITE" id="PS50977"/>
    </source>
</evidence>
<organism evidence="7 8">
    <name type="scientific">Streptosporangium sandarakinum</name>
    <dbReference type="NCBI Taxonomy" id="1260955"/>
    <lineage>
        <taxon>Bacteria</taxon>
        <taxon>Bacillati</taxon>
        <taxon>Actinomycetota</taxon>
        <taxon>Actinomycetes</taxon>
        <taxon>Streptosporangiales</taxon>
        <taxon>Streptosporangiaceae</taxon>
        <taxon>Streptosporangium</taxon>
    </lineage>
</organism>
<dbReference type="Gene3D" id="1.10.357.10">
    <property type="entry name" value="Tetracycline Repressor, domain 2"/>
    <property type="match status" value="1"/>
</dbReference>
<keyword evidence="8" id="KW-1185">Reference proteome</keyword>
<dbReference type="GO" id="GO:0045892">
    <property type="term" value="P:negative regulation of DNA-templated transcription"/>
    <property type="evidence" value="ECO:0007669"/>
    <property type="project" value="InterPro"/>
</dbReference>
<dbReference type="Gene3D" id="1.10.10.60">
    <property type="entry name" value="Homeodomain-like"/>
    <property type="match status" value="1"/>
</dbReference>
<keyword evidence="4" id="KW-0804">Transcription</keyword>
<evidence type="ECO:0000256" key="5">
    <source>
        <dbReference type="PROSITE-ProRule" id="PRU00335"/>
    </source>
</evidence>
<evidence type="ECO:0000256" key="4">
    <source>
        <dbReference type="ARBA" id="ARBA00023163"/>
    </source>
</evidence>
<evidence type="ECO:0000256" key="1">
    <source>
        <dbReference type="ARBA" id="ARBA00022491"/>
    </source>
</evidence>
<dbReference type="PROSITE" id="PS50977">
    <property type="entry name" value="HTH_TETR_2"/>
    <property type="match status" value="1"/>
</dbReference>
<dbReference type="InterPro" id="IPR050109">
    <property type="entry name" value="HTH-type_TetR-like_transc_reg"/>
</dbReference>
<evidence type="ECO:0000313" key="8">
    <source>
        <dbReference type="Proteomes" id="UP000576393"/>
    </source>
</evidence>
<dbReference type="GO" id="GO:0046677">
    <property type="term" value="P:response to antibiotic"/>
    <property type="evidence" value="ECO:0007669"/>
    <property type="project" value="InterPro"/>
</dbReference>
<gene>
    <name evidence="7" type="ORF">HDA43_001528</name>
</gene>
<dbReference type="PANTHER" id="PTHR30055">
    <property type="entry name" value="HTH-TYPE TRANSCRIPTIONAL REGULATOR RUTR"/>
    <property type="match status" value="1"/>
</dbReference>
<accession>A0A852UT44</accession>
<dbReference type="PRINTS" id="PR00455">
    <property type="entry name" value="HTHTETR"/>
</dbReference>
<dbReference type="InterPro" id="IPR004111">
    <property type="entry name" value="Repressor_TetR_C"/>
</dbReference>
<dbReference type="Proteomes" id="UP000576393">
    <property type="component" value="Unassembled WGS sequence"/>
</dbReference>
<dbReference type="AlphaFoldDB" id="A0A852UT44"/>
<evidence type="ECO:0000256" key="3">
    <source>
        <dbReference type="ARBA" id="ARBA00023125"/>
    </source>
</evidence>